<name>A0A430AR35_9ENTE</name>
<evidence type="ECO:0000313" key="1">
    <source>
        <dbReference type="EMBL" id="RSU10384.1"/>
    </source>
</evidence>
<protein>
    <submittedName>
        <fullName evidence="1">Uncharacterized protein</fullName>
    </submittedName>
</protein>
<accession>A0A430AR35</accession>
<dbReference type="RefSeq" id="WP_126796210.1">
    <property type="nucleotide sequence ID" value="NZ_CP060721.1"/>
</dbReference>
<evidence type="ECO:0000313" key="2">
    <source>
        <dbReference type="Proteomes" id="UP000288028"/>
    </source>
</evidence>
<proteinExistence type="predicted"/>
<dbReference type="AlphaFoldDB" id="A0A430AR35"/>
<dbReference type="GeneID" id="95582083"/>
<gene>
    <name evidence="1" type="ORF">CBF28_13785</name>
</gene>
<sequence>MDMRTDLHQNLVTYLKRSKDKEVLFKEFCNKKHITKLSERATLKKVVMTSTVVSYTYVLIDNVSEMLITM</sequence>
<comment type="caution">
    <text evidence="1">The sequence shown here is derived from an EMBL/GenBank/DDBJ whole genome shotgun (WGS) entry which is preliminary data.</text>
</comment>
<keyword evidence="2" id="KW-1185">Reference proteome</keyword>
<dbReference type="EMBL" id="NGKB01000018">
    <property type="protein sequence ID" value="RSU10384.1"/>
    <property type="molecule type" value="Genomic_DNA"/>
</dbReference>
<reference evidence="1 2" key="1">
    <citation type="submission" date="2017-05" db="EMBL/GenBank/DDBJ databases">
        <title>Vagococcus spp. assemblies.</title>
        <authorList>
            <person name="Gulvik C.A."/>
        </authorList>
    </citation>
    <scope>NUCLEOTIDE SEQUENCE [LARGE SCALE GENOMIC DNA]</scope>
    <source>
        <strain evidence="1 2">SS1714</strain>
    </source>
</reference>
<organism evidence="1 2">
    <name type="scientific">Vagococcus carniphilus</name>
    <dbReference type="NCBI Taxonomy" id="218144"/>
    <lineage>
        <taxon>Bacteria</taxon>
        <taxon>Bacillati</taxon>
        <taxon>Bacillota</taxon>
        <taxon>Bacilli</taxon>
        <taxon>Lactobacillales</taxon>
        <taxon>Enterococcaceae</taxon>
        <taxon>Vagococcus</taxon>
    </lineage>
</organism>
<dbReference type="Proteomes" id="UP000288028">
    <property type="component" value="Unassembled WGS sequence"/>
</dbReference>